<feature type="transmembrane region" description="Helical" evidence="1">
    <location>
        <begin position="71"/>
        <end position="90"/>
    </location>
</feature>
<reference evidence="3" key="1">
    <citation type="submission" date="2016-11" db="EMBL/GenBank/DDBJ databases">
        <authorList>
            <person name="Varghese N."/>
            <person name="Submissions S."/>
        </authorList>
    </citation>
    <scope>NUCLEOTIDE SEQUENCE [LARGE SCALE GENOMIC DNA]</scope>
    <source>
        <strain evidence="3">DSM 22623</strain>
    </source>
</reference>
<accession>A0A1M6AWC4</accession>
<evidence type="ECO:0000313" key="2">
    <source>
        <dbReference type="EMBL" id="SHI40849.1"/>
    </source>
</evidence>
<dbReference type="OrthoDB" id="1160385at2"/>
<dbReference type="AlphaFoldDB" id="A0A1M6AWC4"/>
<protein>
    <submittedName>
        <fullName evidence="2">Uncharacterized protein</fullName>
    </submittedName>
</protein>
<keyword evidence="3" id="KW-1185">Reference proteome</keyword>
<dbReference type="Proteomes" id="UP000184432">
    <property type="component" value="Unassembled WGS sequence"/>
</dbReference>
<feature type="transmembrane region" description="Helical" evidence="1">
    <location>
        <begin position="160"/>
        <end position="178"/>
    </location>
</feature>
<dbReference type="EMBL" id="FQYP01000001">
    <property type="protein sequence ID" value="SHI40849.1"/>
    <property type="molecule type" value="Genomic_DNA"/>
</dbReference>
<evidence type="ECO:0000313" key="3">
    <source>
        <dbReference type="Proteomes" id="UP000184432"/>
    </source>
</evidence>
<keyword evidence="1" id="KW-1133">Transmembrane helix</keyword>
<organism evidence="2 3">
    <name type="scientific">Aquimarina spongiae</name>
    <dbReference type="NCBI Taxonomy" id="570521"/>
    <lineage>
        <taxon>Bacteria</taxon>
        <taxon>Pseudomonadati</taxon>
        <taxon>Bacteroidota</taxon>
        <taxon>Flavobacteriia</taxon>
        <taxon>Flavobacteriales</taxon>
        <taxon>Flavobacteriaceae</taxon>
        <taxon>Aquimarina</taxon>
    </lineage>
</organism>
<feature type="transmembrane region" description="Helical" evidence="1">
    <location>
        <begin position="128"/>
        <end position="148"/>
    </location>
</feature>
<name>A0A1M6AWC4_9FLAO</name>
<keyword evidence="1" id="KW-0472">Membrane</keyword>
<sequence length="204" mass="23568">MELEEMQTVWSKLSDQLETQKKLTNKMIIMMTKEKYRSKINKIAIPEILGTVICYGTIVLILANFSRLDNWYNMLSGLISMTILLILPVLSLRSIHRMKRIDIAKNSYQQTLLSYTRAKKRFKTVAKWGYYLSFVLMFAILPVSAKVLNNKDLIADSKSVWPFVVAIPLAIVFVIFFAKWVMRSYNSSINAAENLIKEISEVDE</sequence>
<evidence type="ECO:0000256" key="1">
    <source>
        <dbReference type="SAM" id="Phobius"/>
    </source>
</evidence>
<dbReference type="STRING" id="570521.SAMN04488508_101514"/>
<keyword evidence="1" id="KW-0812">Transmembrane</keyword>
<gene>
    <name evidence="2" type="ORF">SAMN04488508_101514</name>
</gene>
<proteinExistence type="predicted"/>
<feature type="transmembrane region" description="Helical" evidence="1">
    <location>
        <begin position="43"/>
        <end position="65"/>
    </location>
</feature>
<dbReference type="RefSeq" id="WP_073313481.1">
    <property type="nucleotide sequence ID" value="NZ_FQYP01000001.1"/>
</dbReference>